<accession>A0ABR2FQ01</accession>
<evidence type="ECO:0000259" key="8">
    <source>
        <dbReference type="PROSITE" id="PS50089"/>
    </source>
</evidence>
<dbReference type="EC" id="2.3.2.27" evidence="2"/>
<keyword evidence="3" id="KW-0479">Metal-binding</keyword>
<comment type="caution">
    <text evidence="9">The sequence shown here is derived from an EMBL/GenBank/DDBJ whole genome shotgun (WGS) entry which is preliminary data.</text>
</comment>
<evidence type="ECO:0000256" key="7">
    <source>
        <dbReference type="SAM" id="MobiDB-lite"/>
    </source>
</evidence>
<feature type="domain" description="RING-type" evidence="8">
    <location>
        <begin position="109"/>
        <end position="144"/>
    </location>
</feature>
<evidence type="ECO:0000256" key="4">
    <source>
        <dbReference type="ARBA" id="ARBA00022771"/>
    </source>
</evidence>
<keyword evidence="4 6" id="KW-0863">Zinc-finger</keyword>
<dbReference type="SUPFAM" id="SSF57850">
    <property type="entry name" value="RING/U-box"/>
    <property type="match status" value="1"/>
</dbReference>
<name>A0ABR2FQ01_9ROSI</name>
<dbReference type="PROSITE" id="PS50089">
    <property type="entry name" value="ZF_RING_2"/>
    <property type="match status" value="1"/>
</dbReference>
<evidence type="ECO:0000256" key="3">
    <source>
        <dbReference type="ARBA" id="ARBA00022723"/>
    </source>
</evidence>
<evidence type="ECO:0000256" key="1">
    <source>
        <dbReference type="ARBA" id="ARBA00000900"/>
    </source>
</evidence>
<evidence type="ECO:0000313" key="10">
    <source>
        <dbReference type="Proteomes" id="UP001472677"/>
    </source>
</evidence>
<evidence type="ECO:0000313" key="9">
    <source>
        <dbReference type="EMBL" id="KAK8583939.1"/>
    </source>
</evidence>
<dbReference type="Gene3D" id="3.30.40.10">
    <property type="entry name" value="Zinc/RING finger domain, C3HC4 (zinc finger)"/>
    <property type="match status" value="1"/>
</dbReference>
<dbReference type="InterPro" id="IPR013083">
    <property type="entry name" value="Znf_RING/FYVE/PHD"/>
</dbReference>
<dbReference type="InterPro" id="IPR001841">
    <property type="entry name" value="Znf_RING"/>
</dbReference>
<dbReference type="PANTHER" id="PTHR15710:SF59">
    <property type="entry name" value="E3 UBIQUITIN-PROTEIN LIGASE SDIR1-LIKE"/>
    <property type="match status" value="1"/>
</dbReference>
<protein>
    <recommendedName>
        <fullName evidence="2">RING-type E3 ubiquitin transferase</fullName>
        <ecNumber evidence="2">2.3.2.27</ecNumber>
    </recommendedName>
</protein>
<dbReference type="Proteomes" id="UP001472677">
    <property type="component" value="Unassembled WGS sequence"/>
</dbReference>
<evidence type="ECO:0000256" key="5">
    <source>
        <dbReference type="ARBA" id="ARBA00022833"/>
    </source>
</evidence>
<dbReference type="Pfam" id="PF13639">
    <property type="entry name" value="zf-RING_2"/>
    <property type="match status" value="1"/>
</dbReference>
<comment type="catalytic activity">
    <reaction evidence="1">
        <text>S-ubiquitinyl-[E2 ubiquitin-conjugating enzyme]-L-cysteine + [acceptor protein]-L-lysine = [E2 ubiquitin-conjugating enzyme]-L-cysteine + N(6)-ubiquitinyl-[acceptor protein]-L-lysine.</text>
        <dbReference type="EC" id="2.3.2.27"/>
    </reaction>
</comment>
<feature type="compositionally biased region" description="Basic and acidic residues" evidence="7">
    <location>
        <begin position="72"/>
        <end position="85"/>
    </location>
</feature>
<feature type="region of interest" description="Disordered" evidence="7">
    <location>
        <begin position="70"/>
        <end position="92"/>
    </location>
</feature>
<organism evidence="9 10">
    <name type="scientific">Hibiscus sabdariffa</name>
    <name type="common">roselle</name>
    <dbReference type="NCBI Taxonomy" id="183260"/>
    <lineage>
        <taxon>Eukaryota</taxon>
        <taxon>Viridiplantae</taxon>
        <taxon>Streptophyta</taxon>
        <taxon>Embryophyta</taxon>
        <taxon>Tracheophyta</taxon>
        <taxon>Spermatophyta</taxon>
        <taxon>Magnoliopsida</taxon>
        <taxon>eudicotyledons</taxon>
        <taxon>Gunneridae</taxon>
        <taxon>Pentapetalae</taxon>
        <taxon>rosids</taxon>
        <taxon>malvids</taxon>
        <taxon>Malvales</taxon>
        <taxon>Malvaceae</taxon>
        <taxon>Malvoideae</taxon>
        <taxon>Hibiscus</taxon>
    </lineage>
</organism>
<evidence type="ECO:0000256" key="2">
    <source>
        <dbReference type="ARBA" id="ARBA00012483"/>
    </source>
</evidence>
<sequence>MTSHKTTRKKSTTLDSAGRFRYCHALFDRRNDADPSIICNTFRDKLFGDPLDSPNGSMKSLNNLRSMAVHTDSYRDDSSDDDKNRFGPAGKSSIEELEEVSDLGPEFDCVICVEEGEKKVKCMPCGHALHGRCIEEWLEKNNLCRYAMPCDS</sequence>
<dbReference type="EMBL" id="JBBPBM010000005">
    <property type="protein sequence ID" value="KAK8583939.1"/>
    <property type="molecule type" value="Genomic_DNA"/>
</dbReference>
<proteinExistence type="predicted"/>
<keyword evidence="10" id="KW-1185">Reference proteome</keyword>
<dbReference type="PANTHER" id="PTHR15710">
    <property type="entry name" value="E3 UBIQUITIN-PROTEIN LIGASE PRAJA"/>
    <property type="match status" value="1"/>
</dbReference>
<evidence type="ECO:0000256" key="6">
    <source>
        <dbReference type="PROSITE-ProRule" id="PRU00175"/>
    </source>
</evidence>
<gene>
    <name evidence="9" type="ORF">V6N12_068193</name>
</gene>
<keyword evidence="5" id="KW-0862">Zinc</keyword>
<reference evidence="9 10" key="1">
    <citation type="journal article" date="2024" name="G3 (Bethesda)">
        <title>Genome assembly of Hibiscus sabdariffa L. provides insights into metabolisms of medicinal natural products.</title>
        <authorList>
            <person name="Kim T."/>
        </authorList>
    </citation>
    <scope>NUCLEOTIDE SEQUENCE [LARGE SCALE GENOMIC DNA]</scope>
    <source>
        <strain evidence="9">TK-2024</strain>
        <tissue evidence="9">Old leaves</tissue>
    </source>
</reference>